<dbReference type="Proteomes" id="UP000693672">
    <property type="component" value="Unassembled WGS sequence"/>
</dbReference>
<organism evidence="3 4">
    <name type="scientific">Paenibacillus solanacearum</name>
    <dbReference type="NCBI Taxonomy" id="2048548"/>
    <lineage>
        <taxon>Bacteria</taxon>
        <taxon>Bacillati</taxon>
        <taxon>Bacillota</taxon>
        <taxon>Bacilli</taxon>
        <taxon>Bacillales</taxon>
        <taxon>Paenibacillaceae</taxon>
        <taxon>Paenibacillus</taxon>
    </lineage>
</organism>
<feature type="compositionally biased region" description="Low complexity" evidence="1">
    <location>
        <begin position="54"/>
        <end position="76"/>
    </location>
</feature>
<name>A0A916JVW8_9BACL</name>
<accession>A0A916JVW8</accession>
<dbReference type="PROSITE" id="PS51257">
    <property type="entry name" value="PROKAR_LIPOPROTEIN"/>
    <property type="match status" value="1"/>
</dbReference>
<keyword evidence="2" id="KW-0732">Signal</keyword>
<keyword evidence="4" id="KW-1185">Reference proteome</keyword>
<reference evidence="3" key="1">
    <citation type="submission" date="2021-06" db="EMBL/GenBank/DDBJ databases">
        <authorList>
            <person name="Criscuolo A."/>
        </authorList>
    </citation>
    <scope>NUCLEOTIDE SEQUENCE</scope>
    <source>
        <strain evidence="3">CIP111600</strain>
    </source>
</reference>
<feature type="compositionally biased region" description="Low complexity" evidence="1">
    <location>
        <begin position="18"/>
        <end position="40"/>
    </location>
</feature>
<feature type="compositionally biased region" description="Pro residues" evidence="1">
    <location>
        <begin position="77"/>
        <end position="88"/>
    </location>
</feature>
<comment type="caution">
    <text evidence="3">The sequence shown here is derived from an EMBL/GenBank/DDBJ whole genome shotgun (WGS) entry which is preliminary data.</text>
</comment>
<evidence type="ECO:0000313" key="4">
    <source>
        <dbReference type="Proteomes" id="UP000693672"/>
    </source>
</evidence>
<feature type="compositionally biased region" description="Pro residues" evidence="1">
    <location>
        <begin position="41"/>
        <end position="53"/>
    </location>
</feature>
<feature type="region of interest" description="Disordered" evidence="1">
    <location>
        <begin position="18"/>
        <end position="94"/>
    </location>
</feature>
<feature type="signal peptide" evidence="2">
    <location>
        <begin position="1"/>
        <end position="19"/>
    </location>
</feature>
<gene>
    <name evidence="3" type="ORF">PAESOLCIP111_00980</name>
</gene>
<evidence type="ECO:0000256" key="2">
    <source>
        <dbReference type="SAM" id="SignalP"/>
    </source>
</evidence>
<dbReference type="EMBL" id="CAJVAS010000003">
    <property type="protein sequence ID" value="CAG7607641.1"/>
    <property type="molecule type" value="Genomic_DNA"/>
</dbReference>
<proteinExistence type="predicted"/>
<evidence type="ECO:0000256" key="1">
    <source>
        <dbReference type="SAM" id="MobiDB-lite"/>
    </source>
</evidence>
<protein>
    <submittedName>
        <fullName evidence="3">Uncharacterized protein</fullName>
    </submittedName>
</protein>
<sequence>MKKLVIAIAVLLTAAGCSAAAPNQSAAPAPTAPNSETTPPAQNPAPDTTPPATNPTTNPPAQQTPAPTTPAPEQSTPAPPKPVIPAPPAGAKEVPYVTKQQIDSIELNATYDEVSTKIGLGKLVSLNDHQAVYQYQGKNGGTAKLTFWDGKLNSKGVTDLN</sequence>
<evidence type="ECO:0000313" key="3">
    <source>
        <dbReference type="EMBL" id="CAG7607641.1"/>
    </source>
</evidence>
<feature type="chain" id="PRO_5039005216" evidence="2">
    <location>
        <begin position="20"/>
        <end position="161"/>
    </location>
</feature>
<dbReference type="AlphaFoldDB" id="A0A916JVW8"/>
<dbReference type="RefSeq" id="WP_218090807.1">
    <property type="nucleotide sequence ID" value="NZ_CAJVAS010000003.1"/>
</dbReference>